<dbReference type="Pfam" id="PF06089">
    <property type="entry name" value="Asparaginase_II"/>
    <property type="match status" value="1"/>
</dbReference>
<evidence type="ECO:0000313" key="1">
    <source>
        <dbReference type="EMBL" id="WGW04615.1"/>
    </source>
</evidence>
<accession>A0ABY8QJC8</accession>
<proteinExistence type="predicted"/>
<dbReference type="InterPro" id="IPR012338">
    <property type="entry name" value="Beta-lactam/transpept-like"/>
</dbReference>
<name>A0ABY8QJC8_9RHOB</name>
<sequence>MTNAQLLAETFRGPFLENTHLGHAVISDSKGIVQAWGNPQAVVLPRSSSKMIQALPLVTSGAADKHGLTERQLALACASHQGAPLHVSAVSDWLKDLGLGESDLQCGPQPTRDNDLKLQMIRDGEPPCQLHNNCSGKHAGFLTLGQHLGAGPDYVDPDHPVQKAALDAFETVTDLKSPGFGIDGCSAPNYATTVEAMARAMAWFATAQTRNDTLSQAGARLAAAMYAYPEMVAGEGRACTLLMRAANQPVALKTGADGYFIAILPQQGLGVALKIADGTTRAAESALAAILVRLGVLSEDHPDTQRFLSPEIRNWRGILTGQVRPASALLA</sequence>
<keyword evidence="2" id="KW-1185">Reference proteome</keyword>
<evidence type="ECO:0000313" key="2">
    <source>
        <dbReference type="Proteomes" id="UP001241605"/>
    </source>
</evidence>
<dbReference type="PANTHER" id="PTHR42110">
    <property type="entry name" value="L-ASPARAGINASE, PUTATIVE (AFU_ORTHOLOGUE AFUA_3G11890)-RELATED"/>
    <property type="match status" value="1"/>
</dbReference>
<dbReference type="PANTHER" id="PTHR42110:SF1">
    <property type="entry name" value="L-ASPARAGINASE, PUTATIVE (AFU_ORTHOLOGUE AFUA_3G11890)-RELATED"/>
    <property type="match status" value="1"/>
</dbReference>
<dbReference type="SUPFAM" id="SSF56601">
    <property type="entry name" value="beta-lactamase/transpeptidase-like"/>
    <property type="match status" value="1"/>
</dbReference>
<gene>
    <name evidence="1" type="ORF">QF118_03425</name>
</gene>
<dbReference type="RefSeq" id="WP_282301250.1">
    <property type="nucleotide sequence ID" value="NZ_CP124616.1"/>
</dbReference>
<dbReference type="InterPro" id="IPR010349">
    <property type="entry name" value="Asparaginase_II"/>
</dbReference>
<reference evidence="1 2" key="1">
    <citation type="submission" date="2023-05" db="EMBL/GenBank/DDBJ databases">
        <title>YMD87, complete Genome.</title>
        <authorList>
            <person name="Zhang J."/>
            <person name="Xu X."/>
        </authorList>
    </citation>
    <scope>NUCLEOTIDE SEQUENCE [LARGE SCALE GENOMIC DNA]</scope>
    <source>
        <strain evidence="1 2">YMD87</strain>
    </source>
</reference>
<protein>
    <submittedName>
        <fullName evidence="1">Asparaginase</fullName>
    </submittedName>
</protein>
<dbReference type="EMBL" id="CP124616">
    <property type="protein sequence ID" value="WGW04615.1"/>
    <property type="molecule type" value="Genomic_DNA"/>
</dbReference>
<dbReference type="Proteomes" id="UP001241605">
    <property type="component" value="Chromosome"/>
</dbReference>
<organism evidence="1 2">
    <name type="scientific">Tropicibacter oceani</name>
    <dbReference type="NCBI Taxonomy" id="3058420"/>
    <lineage>
        <taxon>Bacteria</taxon>
        <taxon>Pseudomonadati</taxon>
        <taxon>Pseudomonadota</taxon>
        <taxon>Alphaproteobacteria</taxon>
        <taxon>Rhodobacterales</taxon>
        <taxon>Roseobacteraceae</taxon>
        <taxon>Tropicibacter</taxon>
    </lineage>
</organism>